<evidence type="ECO:0000256" key="1">
    <source>
        <dbReference type="SAM" id="MobiDB-lite"/>
    </source>
</evidence>
<evidence type="ECO:0000313" key="3">
    <source>
        <dbReference type="Proteomes" id="UP000334340"/>
    </source>
</evidence>
<feature type="compositionally biased region" description="Basic residues" evidence="1">
    <location>
        <begin position="29"/>
        <end position="39"/>
    </location>
</feature>
<accession>A0A564ZGG9</accession>
<evidence type="ECO:0000313" key="2">
    <source>
        <dbReference type="EMBL" id="VUZ83987.1"/>
    </source>
</evidence>
<dbReference type="Proteomes" id="UP000334340">
    <property type="component" value="Unassembled WGS sequence"/>
</dbReference>
<keyword evidence="3" id="KW-1185">Reference proteome</keyword>
<reference evidence="2 3" key="1">
    <citation type="submission" date="2019-07" db="EMBL/GenBank/DDBJ databases">
        <authorList>
            <person name="Cremers G."/>
        </authorList>
    </citation>
    <scope>NUCLEOTIDE SEQUENCE [LARGE SCALE GENOMIC DNA]</scope>
</reference>
<protein>
    <submittedName>
        <fullName evidence="2">Uncharacterized protein</fullName>
    </submittedName>
</protein>
<organism evidence="2 3">
    <name type="scientific">Candidatus Methylomirabilis lanthanidiphila</name>
    <dbReference type="NCBI Taxonomy" id="2211376"/>
    <lineage>
        <taxon>Bacteria</taxon>
        <taxon>Candidatus Methylomirabilota</taxon>
        <taxon>Candidatus Methylomirabilia</taxon>
        <taxon>Candidatus Methylomirabilales</taxon>
        <taxon>Candidatus Methylomirabilaceae</taxon>
        <taxon>Candidatus Methylomirabilis</taxon>
    </lineage>
</organism>
<proteinExistence type="predicted"/>
<feature type="region of interest" description="Disordered" evidence="1">
    <location>
        <begin position="1"/>
        <end position="48"/>
    </location>
</feature>
<gene>
    <name evidence="2" type="ORF">MELA_00349</name>
</gene>
<feature type="compositionally biased region" description="Basic residues" evidence="1">
    <location>
        <begin position="1"/>
        <end position="11"/>
    </location>
</feature>
<sequence length="48" mass="5234">RRNALMKKGLKRGLANPLHTVKNNVRRSALTKKGLKRRPGAGGTRAGK</sequence>
<dbReference type="EMBL" id="CABIKM010000004">
    <property type="protein sequence ID" value="VUZ83987.1"/>
    <property type="molecule type" value="Genomic_DNA"/>
</dbReference>
<feature type="non-terminal residue" evidence="2">
    <location>
        <position position="1"/>
    </location>
</feature>
<name>A0A564ZGG9_9BACT</name>
<dbReference type="AlphaFoldDB" id="A0A564ZGG9"/>